<keyword evidence="9" id="KW-1185">Reference proteome</keyword>
<dbReference type="PANTHER" id="PTHR30250">
    <property type="entry name" value="PST FAMILY PREDICTED COLANIC ACID TRANSPORTER"/>
    <property type="match status" value="1"/>
</dbReference>
<comment type="caution">
    <text evidence="8">The sequence shown here is derived from an EMBL/GenBank/DDBJ whole genome shotgun (WGS) entry which is preliminary data.</text>
</comment>
<feature type="transmembrane region" description="Helical" evidence="7">
    <location>
        <begin position="288"/>
        <end position="312"/>
    </location>
</feature>
<feature type="transmembrane region" description="Helical" evidence="7">
    <location>
        <begin position="177"/>
        <end position="195"/>
    </location>
</feature>
<comment type="subcellular location">
    <subcellularLocation>
        <location evidence="1">Cell membrane</location>
        <topology evidence="1">Multi-pass membrane protein</topology>
    </subcellularLocation>
</comment>
<proteinExistence type="inferred from homology"/>
<keyword evidence="6 7" id="KW-0472">Membrane</keyword>
<evidence type="ECO:0000313" key="9">
    <source>
        <dbReference type="Proteomes" id="UP000020218"/>
    </source>
</evidence>
<dbReference type="PANTHER" id="PTHR30250:SF10">
    <property type="entry name" value="LIPOPOLYSACCHARIDE BIOSYNTHESIS PROTEIN WZXC"/>
    <property type="match status" value="1"/>
</dbReference>
<feature type="transmembrane region" description="Helical" evidence="7">
    <location>
        <begin position="26"/>
        <end position="44"/>
    </location>
</feature>
<evidence type="ECO:0000256" key="1">
    <source>
        <dbReference type="ARBA" id="ARBA00004651"/>
    </source>
</evidence>
<dbReference type="InterPro" id="IPR050833">
    <property type="entry name" value="Poly_Biosynth_Transport"/>
</dbReference>
<evidence type="ECO:0000313" key="8">
    <source>
        <dbReference type="EMBL" id="EXI68177.1"/>
    </source>
</evidence>
<feature type="transmembrane region" description="Helical" evidence="7">
    <location>
        <begin position="86"/>
        <end position="109"/>
    </location>
</feature>
<dbReference type="Pfam" id="PF13440">
    <property type="entry name" value="Polysacc_synt_3"/>
    <property type="match status" value="1"/>
</dbReference>
<name>A0A011NUA3_9PROT</name>
<evidence type="ECO:0000256" key="5">
    <source>
        <dbReference type="ARBA" id="ARBA00022989"/>
    </source>
</evidence>
<reference evidence="8" key="1">
    <citation type="submission" date="2014-02" db="EMBL/GenBank/DDBJ databases">
        <title>Expanding our view of genomic diversity in Candidatus Accumulibacter clades.</title>
        <authorList>
            <person name="Skennerton C.T."/>
            <person name="Barr J.J."/>
            <person name="Slater F.R."/>
            <person name="Bond P.L."/>
            <person name="Tyson G.W."/>
        </authorList>
    </citation>
    <scope>NUCLEOTIDE SEQUENCE [LARGE SCALE GENOMIC DNA]</scope>
</reference>
<feature type="transmembrane region" description="Helical" evidence="7">
    <location>
        <begin position="50"/>
        <end position="74"/>
    </location>
</feature>
<sequence length="495" mass="53554">MVNAENVPSTGRQLVHGSAWMVGARWATRLIGLVSTVILARLLAPADFGIVAIALIAVGLLETVGYAGVDLALMRPGANSREHFDTAWTIQIIQGMLIAGLLVVVAPWVGQIFSEPRTVSVVQLIALRPLISGFENIGVVAFRKDLDFAKDFRFTVYTKLANFAIVVGAAFYLENYWALAIGMTSGSAIALILSYRMHPYRPRLSLSCLGEMWGFSQWLIISRVGTYLNRKTDEFVVGRLLGTSVMGGYHVANELATMPSSELVMPLRRALFPTLSKVAGAREEFENLFCLSLGAIAALCFSVGFGLMAVAPEFVPLVLGDKWLGAIDAMRWLALYGAFSSLTLTLEMPLWVMGRTRLSAAQTWLELALLAPIAFRAAQVQGMEGVAMARVAVSIAVLPLMLRFVSSSCMIGIGRLYGSLWRPCLAGLAMYGSLAVLAQLIDAPLVVLLVLKVVVGLVLFPGVLVVLWLASGRQAGIEQQAWRTVASLAARRHRG</sequence>
<evidence type="ECO:0000256" key="4">
    <source>
        <dbReference type="ARBA" id="ARBA00022692"/>
    </source>
</evidence>
<feature type="transmembrane region" description="Helical" evidence="7">
    <location>
        <begin position="332"/>
        <end position="352"/>
    </location>
</feature>
<dbReference type="Proteomes" id="UP000020218">
    <property type="component" value="Unassembled WGS sequence"/>
</dbReference>
<feature type="transmembrane region" description="Helical" evidence="7">
    <location>
        <begin position="364"/>
        <end position="381"/>
    </location>
</feature>
<organism evidence="8 9">
    <name type="scientific">Candidatus Accumulibacter adjunctus</name>
    <dbReference type="NCBI Taxonomy" id="1454001"/>
    <lineage>
        <taxon>Bacteria</taxon>
        <taxon>Pseudomonadati</taxon>
        <taxon>Pseudomonadota</taxon>
        <taxon>Betaproteobacteria</taxon>
        <taxon>Candidatus Accumulibacter</taxon>
    </lineage>
</organism>
<gene>
    <name evidence="8" type="primary">wzxC</name>
    <name evidence="8" type="ORF">AW08_01395</name>
</gene>
<feature type="transmembrane region" description="Helical" evidence="7">
    <location>
        <begin position="154"/>
        <end position="171"/>
    </location>
</feature>
<dbReference type="EMBL" id="JFAX01000006">
    <property type="protein sequence ID" value="EXI68177.1"/>
    <property type="molecule type" value="Genomic_DNA"/>
</dbReference>
<dbReference type="AlphaFoldDB" id="A0A011NUA3"/>
<keyword evidence="3" id="KW-1003">Cell membrane</keyword>
<feature type="transmembrane region" description="Helical" evidence="7">
    <location>
        <begin position="420"/>
        <end position="441"/>
    </location>
</feature>
<dbReference type="PATRIC" id="fig|1454001.3.peg.1447"/>
<feature type="transmembrane region" description="Helical" evidence="7">
    <location>
        <begin position="387"/>
        <end position="413"/>
    </location>
</feature>
<evidence type="ECO:0000256" key="7">
    <source>
        <dbReference type="SAM" id="Phobius"/>
    </source>
</evidence>
<evidence type="ECO:0000256" key="3">
    <source>
        <dbReference type="ARBA" id="ARBA00022475"/>
    </source>
</evidence>
<dbReference type="STRING" id="1454001.AW08_01395"/>
<protein>
    <submittedName>
        <fullName evidence="8">Lipopolysaccharide biosynthesis protein WzxC</fullName>
    </submittedName>
</protein>
<feature type="transmembrane region" description="Helical" evidence="7">
    <location>
        <begin position="447"/>
        <end position="470"/>
    </location>
</feature>
<keyword evidence="5 7" id="KW-1133">Transmembrane helix</keyword>
<dbReference type="CDD" id="cd13127">
    <property type="entry name" value="MATE_tuaB_like"/>
    <property type="match status" value="1"/>
</dbReference>
<evidence type="ECO:0000256" key="6">
    <source>
        <dbReference type="ARBA" id="ARBA00023136"/>
    </source>
</evidence>
<accession>A0A011NUA3</accession>
<evidence type="ECO:0000256" key="2">
    <source>
        <dbReference type="ARBA" id="ARBA00007430"/>
    </source>
</evidence>
<dbReference type="GO" id="GO:0005886">
    <property type="term" value="C:plasma membrane"/>
    <property type="evidence" value="ECO:0007669"/>
    <property type="project" value="UniProtKB-SubCell"/>
</dbReference>
<comment type="similarity">
    <text evidence="2">Belongs to the polysaccharide synthase family.</text>
</comment>
<keyword evidence="4 7" id="KW-0812">Transmembrane</keyword>